<sequence>MSTTSYIFVYYSFEGPEHEYGFEDSESGSDAGDECRGGGDVEGLVTGRSPSPLPSPPSPALSSVSSVDSLSSYETCSDFEAGPPSDPDSTPWYLRPTPSPVFPASPSFEWELSFHTAVGGNDSLFDDKSRYDLFPSSTPSSLSTPPLSDSEATTPRCADFNHGNLKTEQVSPILLWDDFKFNAMERTSTGDSGTLVNTSGSATGSREGSATGWAPGKSPSATPELCGWSSDEGYEADSESRLASAALGRRATSSRKRANLKRKRGADSDERAGPGDAGGPRVFGPGGHFDQDYDGDDEGPAQKKRKAGPHFHSSVELCAWQEQMMKMKADGTFGAVMPGGTFLQLVLDTLNGR</sequence>
<dbReference type="AlphaFoldDB" id="A0A2G8SNP9"/>
<dbReference type="EMBL" id="AYKW01000004">
    <property type="protein sequence ID" value="PIL35198.1"/>
    <property type="molecule type" value="Genomic_DNA"/>
</dbReference>
<feature type="region of interest" description="Disordered" evidence="1">
    <location>
        <begin position="135"/>
        <end position="163"/>
    </location>
</feature>
<dbReference type="Proteomes" id="UP000230002">
    <property type="component" value="Unassembled WGS sequence"/>
</dbReference>
<feature type="compositionally biased region" description="Basic residues" evidence="1">
    <location>
        <begin position="252"/>
        <end position="264"/>
    </location>
</feature>
<proteinExistence type="predicted"/>
<evidence type="ECO:0000313" key="2">
    <source>
        <dbReference type="EMBL" id="PIL35198.1"/>
    </source>
</evidence>
<evidence type="ECO:0000313" key="3">
    <source>
        <dbReference type="Proteomes" id="UP000230002"/>
    </source>
</evidence>
<organism evidence="2 3">
    <name type="scientific">Ganoderma sinense ZZ0214-1</name>
    <dbReference type="NCBI Taxonomy" id="1077348"/>
    <lineage>
        <taxon>Eukaryota</taxon>
        <taxon>Fungi</taxon>
        <taxon>Dikarya</taxon>
        <taxon>Basidiomycota</taxon>
        <taxon>Agaricomycotina</taxon>
        <taxon>Agaricomycetes</taxon>
        <taxon>Polyporales</taxon>
        <taxon>Polyporaceae</taxon>
        <taxon>Ganoderma</taxon>
    </lineage>
</organism>
<gene>
    <name evidence="2" type="ORF">GSI_02988</name>
</gene>
<accession>A0A2G8SNP9</accession>
<feature type="compositionally biased region" description="Low complexity" evidence="1">
    <location>
        <begin position="135"/>
        <end position="148"/>
    </location>
</feature>
<comment type="caution">
    <text evidence="2">The sequence shown here is derived from an EMBL/GenBank/DDBJ whole genome shotgun (WGS) entry which is preliminary data.</text>
</comment>
<feature type="compositionally biased region" description="Low complexity" evidence="1">
    <location>
        <begin position="241"/>
        <end position="251"/>
    </location>
</feature>
<feature type="compositionally biased region" description="Polar residues" evidence="1">
    <location>
        <begin position="186"/>
        <end position="208"/>
    </location>
</feature>
<protein>
    <submittedName>
        <fullName evidence="2">Uncharacterized protein</fullName>
    </submittedName>
</protein>
<reference evidence="2 3" key="1">
    <citation type="journal article" date="2015" name="Sci. Rep.">
        <title>Chromosome-level genome map provides insights into diverse defense mechanisms in the medicinal fungus Ganoderma sinense.</title>
        <authorList>
            <person name="Zhu Y."/>
            <person name="Xu J."/>
            <person name="Sun C."/>
            <person name="Zhou S."/>
            <person name="Xu H."/>
            <person name="Nelson D.R."/>
            <person name="Qian J."/>
            <person name="Song J."/>
            <person name="Luo H."/>
            <person name="Xiang L."/>
            <person name="Li Y."/>
            <person name="Xu Z."/>
            <person name="Ji A."/>
            <person name="Wang L."/>
            <person name="Lu S."/>
            <person name="Hayward A."/>
            <person name="Sun W."/>
            <person name="Li X."/>
            <person name="Schwartz D.C."/>
            <person name="Wang Y."/>
            <person name="Chen S."/>
        </authorList>
    </citation>
    <scope>NUCLEOTIDE SEQUENCE [LARGE SCALE GENOMIC DNA]</scope>
    <source>
        <strain evidence="2 3">ZZ0214-1</strain>
    </source>
</reference>
<feature type="region of interest" description="Disordered" evidence="1">
    <location>
        <begin position="19"/>
        <end position="98"/>
    </location>
</feature>
<feature type="compositionally biased region" description="Low complexity" evidence="1">
    <location>
        <begin position="60"/>
        <end position="72"/>
    </location>
</feature>
<evidence type="ECO:0000256" key="1">
    <source>
        <dbReference type="SAM" id="MobiDB-lite"/>
    </source>
</evidence>
<name>A0A2G8SNP9_9APHY</name>
<keyword evidence="3" id="KW-1185">Reference proteome</keyword>
<feature type="region of interest" description="Disordered" evidence="1">
    <location>
        <begin position="186"/>
        <end position="311"/>
    </location>
</feature>